<accession>A0ACB1AT96</accession>
<gene>
    <name evidence="1" type="ORF">MENTE1834_LOCUS41866</name>
</gene>
<name>A0ACB1AT96_MELEN</name>
<dbReference type="EMBL" id="CAVMJV010000106">
    <property type="protein sequence ID" value="CAK5099581.1"/>
    <property type="molecule type" value="Genomic_DNA"/>
</dbReference>
<evidence type="ECO:0000313" key="1">
    <source>
        <dbReference type="EMBL" id="CAK5099581.1"/>
    </source>
</evidence>
<sequence length="333" mass="39360">MRKCFGSRLIKGFISIIRWVPVVFVLLIICWAWYTYIIEFCFKILDDVIIKIIYLLIVHLLLFMFLWSYIKTVISTIGKPSELFHIPIEVREYIAAATNDHEFRSILEEFVKERNIPLLTRGYDGGIRFCLKCSCIKPDRAHHCSVCGHCVLVNTCINYRNYKFFIQFLGYGFLMCAFVFFTILPHFINFWSKDDPMKVSFLRITVFFLFFVTGMFAISLGCLFGYHLFLTGKNRSTVGLFFLKLFGSTLGYASGMGDFAFRIFRIFWREKFRIPHFAFYFFKKSFAFRFLFFDFAHPWYASYKFPGISLPLKKNICGQNLRTFSQYFLNSSV</sequence>
<comment type="caution">
    <text evidence="1">The sequence shown here is derived from an EMBL/GenBank/DDBJ whole genome shotgun (WGS) entry which is preliminary data.</text>
</comment>
<evidence type="ECO:0000313" key="2">
    <source>
        <dbReference type="Proteomes" id="UP001497535"/>
    </source>
</evidence>
<dbReference type="Proteomes" id="UP001497535">
    <property type="component" value="Unassembled WGS sequence"/>
</dbReference>
<organism evidence="1 2">
    <name type="scientific">Meloidogyne enterolobii</name>
    <name type="common">Root-knot nematode worm</name>
    <name type="synonym">Meloidogyne mayaguensis</name>
    <dbReference type="NCBI Taxonomy" id="390850"/>
    <lineage>
        <taxon>Eukaryota</taxon>
        <taxon>Metazoa</taxon>
        <taxon>Ecdysozoa</taxon>
        <taxon>Nematoda</taxon>
        <taxon>Chromadorea</taxon>
        <taxon>Rhabditida</taxon>
        <taxon>Tylenchina</taxon>
        <taxon>Tylenchomorpha</taxon>
        <taxon>Tylenchoidea</taxon>
        <taxon>Meloidogynidae</taxon>
        <taxon>Meloidogyninae</taxon>
        <taxon>Meloidogyne</taxon>
    </lineage>
</organism>
<protein>
    <submittedName>
        <fullName evidence="1">Uncharacterized protein</fullName>
    </submittedName>
</protein>
<reference evidence="1" key="1">
    <citation type="submission" date="2023-11" db="EMBL/GenBank/DDBJ databases">
        <authorList>
            <person name="Poullet M."/>
        </authorList>
    </citation>
    <scope>NUCLEOTIDE SEQUENCE</scope>
    <source>
        <strain evidence="1">E1834</strain>
    </source>
</reference>
<proteinExistence type="predicted"/>
<keyword evidence="2" id="KW-1185">Reference proteome</keyword>